<evidence type="ECO:0000259" key="1">
    <source>
        <dbReference type="Pfam" id="PF03795"/>
    </source>
</evidence>
<dbReference type="InterPro" id="IPR011008">
    <property type="entry name" value="Dimeric_a/b-barrel"/>
</dbReference>
<sequence>MAFRLSRPLGTILRPQFSSPIRTMSSSAPKVREFLVILPDKPGVKEKRLEEPGTDSLRTHFKNMTPHVESGDWKMGGALLNEVPADDNAANFDFFGSTVVCKGESKEAVLEQLKKDVYATSGVWDVEKIQIYPFICAFRNP</sequence>
<gene>
    <name evidence="2" type="ORF">X797_004620</name>
</gene>
<dbReference type="EMBL" id="JELW01000005">
    <property type="protein sequence ID" value="EXV02488.1"/>
    <property type="molecule type" value="Genomic_DNA"/>
</dbReference>
<dbReference type="Gene3D" id="3.30.70.1060">
    <property type="entry name" value="Dimeric alpha+beta barrel"/>
    <property type="match status" value="1"/>
</dbReference>
<protein>
    <submittedName>
        <fullName evidence="2">YCII-related domain protein</fullName>
    </submittedName>
</protein>
<evidence type="ECO:0000313" key="3">
    <source>
        <dbReference type="Proteomes" id="UP000030151"/>
    </source>
</evidence>
<dbReference type="PANTHER" id="PTHR33606:SF3">
    <property type="entry name" value="PROTEIN YCII"/>
    <property type="match status" value="1"/>
</dbReference>
<dbReference type="Proteomes" id="UP000030151">
    <property type="component" value="Unassembled WGS sequence"/>
</dbReference>
<dbReference type="PANTHER" id="PTHR33606">
    <property type="entry name" value="PROTEIN YCII"/>
    <property type="match status" value="1"/>
</dbReference>
<dbReference type="SUPFAM" id="SSF54909">
    <property type="entry name" value="Dimeric alpha+beta barrel"/>
    <property type="match status" value="1"/>
</dbReference>
<dbReference type="OrthoDB" id="5519740at2759"/>
<proteinExistence type="predicted"/>
<feature type="domain" description="YCII-related" evidence="1">
    <location>
        <begin position="34"/>
        <end position="128"/>
    </location>
</feature>
<dbReference type="AlphaFoldDB" id="A0A0A1UYV3"/>
<dbReference type="InterPro" id="IPR005545">
    <property type="entry name" value="YCII"/>
</dbReference>
<evidence type="ECO:0000313" key="2">
    <source>
        <dbReference type="EMBL" id="EXV02488.1"/>
    </source>
</evidence>
<dbReference type="InterPro" id="IPR051807">
    <property type="entry name" value="Sec-metab_biosynth-assoc"/>
</dbReference>
<dbReference type="HOGENOM" id="CLU_110355_2_4_1"/>
<dbReference type="Pfam" id="PF03795">
    <property type="entry name" value="YCII"/>
    <property type="match status" value="1"/>
</dbReference>
<organism evidence="2 3">
    <name type="scientific">Metarhizium robertsii</name>
    <dbReference type="NCBI Taxonomy" id="568076"/>
    <lineage>
        <taxon>Eukaryota</taxon>
        <taxon>Fungi</taxon>
        <taxon>Dikarya</taxon>
        <taxon>Ascomycota</taxon>
        <taxon>Pezizomycotina</taxon>
        <taxon>Sordariomycetes</taxon>
        <taxon>Hypocreomycetidae</taxon>
        <taxon>Hypocreales</taxon>
        <taxon>Clavicipitaceae</taxon>
        <taxon>Metarhizium</taxon>
    </lineage>
</organism>
<dbReference type="eggNOG" id="ENOG502S8X0">
    <property type="taxonomic scope" value="Eukaryota"/>
</dbReference>
<comment type="caution">
    <text evidence="2">The sequence shown here is derived from an EMBL/GenBank/DDBJ whole genome shotgun (WGS) entry which is preliminary data.</text>
</comment>
<accession>A0A0A1UYV3</accession>
<reference evidence="2 3" key="1">
    <citation type="submission" date="2014-02" db="EMBL/GenBank/DDBJ databases">
        <title>The genome sequence of the entomopathogenic fungus Metarhizium robertsii ARSEF 2575.</title>
        <authorList>
            <person name="Giuliano Garisto Donzelli B."/>
            <person name="Roe B.A."/>
            <person name="Macmil S.L."/>
            <person name="Krasnoff S.B."/>
            <person name="Gibson D.M."/>
        </authorList>
    </citation>
    <scope>NUCLEOTIDE SEQUENCE [LARGE SCALE GENOMIC DNA]</scope>
    <source>
        <strain evidence="2 3">ARSEF 2575</strain>
    </source>
</reference>
<name>A0A0A1UYV3_9HYPO</name>